<feature type="compositionally biased region" description="Basic and acidic residues" evidence="1">
    <location>
        <begin position="24"/>
        <end position="33"/>
    </location>
</feature>
<evidence type="ECO:0000256" key="1">
    <source>
        <dbReference type="SAM" id="MobiDB-lite"/>
    </source>
</evidence>
<feature type="region of interest" description="Disordered" evidence="1">
    <location>
        <begin position="1"/>
        <end position="38"/>
    </location>
</feature>
<keyword evidence="3" id="KW-1185">Reference proteome</keyword>
<dbReference type="EMBL" id="BMAW01013527">
    <property type="protein sequence ID" value="GFT34527.1"/>
    <property type="molecule type" value="Genomic_DNA"/>
</dbReference>
<reference evidence="2" key="1">
    <citation type="submission" date="2020-08" db="EMBL/GenBank/DDBJ databases">
        <title>Multicomponent nature underlies the extraordinary mechanical properties of spider dragline silk.</title>
        <authorList>
            <person name="Kono N."/>
            <person name="Nakamura H."/>
            <person name="Mori M."/>
            <person name="Yoshida Y."/>
            <person name="Ohtoshi R."/>
            <person name="Malay A.D."/>
            <person name="Moran D.A.P."/>
            <person name="Tomita M."/>
            <person name="Numata K."/>
            <person name="Arakawa K."/>
        </authorList>
    </citation>
    <scope>NUCLEOTIDE SEQUENCE</scope>
</reference>
<gene>
    <name evidence="2" type="ORF">NPIL_409621</name>
</gene>
<name>A0A8X6NTN4_NEPPI</name>
<feature type="region of interest" description="Disordered" evidence="1">
    <location>
        <begin position="86"/>
        <end position="111"/>
    </location>
</feature>
<evidence type="ECO:0000313" key="2">
    <source>
        <dbReference type="EMBL" id="GFT34527.1"/>
    </source>
</evidence>
<proteinExistence type="predicted"/>
<sequence length="111" mass="12676">MKTRAEVRKEKQGKRGRRYYPPSLEKKADSKEKKGSRHKLAFFLEGKSSKAETEGKKSKRSLLVLIGQITDLCVWILIDAELPPAAERGSEQRQRTFNPVLSPPPGRWDNL</sequence>
<feature type="compositionally biased region" description="Basic and acidic residues" evidence="1">
    <location>
        <begin position="1"/>
        <end position="10"/>
    </location>
</feature>
<accession>A0A8X6NTN4</accession>
<organism evidence="2 3">
    <name type="scientific">Nephila pilipes</name>
    <name type="common">Giant wood spider</name>
    <name type="synonym">Nephila maculata</name>
    <dbReference type="NCBI Taxonomy" id="299642"/>
    <lineage>
        <taxon>Eukaryota</taxon>
        <taxon>Metazoa</taxon>
        <taxon>Ecdysozoa</taxon>
        <taxon>Arthropoda</taxon>
        <taxon>Chelicerata</taxon>
        <taxon>Arachnida</taxon>
        <taxon>Araneae</taxon>
        <taxon>Araneomorphae</taxon>
        <taxon>Entelegynae</taxon>
        <taxon>Araneoidea</taxon>
        <taxon>Nephilidae</taxon>
        <taxon>Nephila</taxon>
    </lineage>
</organism>
<comment type="caution">
    <text evidence="2">The sequence shown here is derived from an EMBL/GenBank/DDBJ whole genome shotgun (WGS) entry which is preliminary data.</text>
</comment>
<protein>
    <submittedName>
        <fullName evidence="2">Uncharacterized protein</fullName>
    </submittedName>
</protein>
<dbReference type="AlphaFoldDB" id="A0A8X6NTN4"/>
<dbReference type="Proteomes" id="UP000887013">
    <property type="component" value="Unassembled WGS sequence"/>
</dbReference>
<evidence type="ECO:0000313" key="3">
    <source>
        <dbReference type="Proteomes" id="UP000887013"/>
    </source>
</evidence>
<feature type="compositionally biased region" description="Pro residues" evidence="1">
    <location>
        <begin position="101"/>
        <end position="111"/>
    </location>
</feature>